<dbReference type="EMBL" id="CAKXAJ010025666">
    <property type="protein sequence ID" value="CAH2242574.1"/>
    <property type="molecule type" value="Genomic_DNA"/>
</dbReference>
<comment type="similarity">
    <text evidence="1">Belongs to the SCC3 family.</text>
</comment>
<gene>
    <name evidence="5" type="primary">jg14634</name>
    <name evidence="5" type="ORF">PAEG_LOCUS18844</name>
</gene>
<dbReference type="OrthoDB" id="498590at2759"/>
<evidence type="ECO:0000256" key="1">
    <source>
        <dbReference type="ARBA" id="ARBA00005486"/>
    </source>
</evidence>
<evidence type="ECO:0000256" key="2">
    <source>
        <dbReference type="SAM" id="MobiDB-lite"/>
    </source>
</evidence>
<dbReference type="PANTHER" id="PTHR11199:SF0">
    <property type="entry name" value="LD34181P-RELATED"/>
    <property type="match status" value="1"/>
</dbReference>
<comment type="caution">
    <text evidence="5">The sequence shown here is derived from an EMBL/GenBank/DDBJ whole genome shotgun (WGS) entry which is preliminary data.</text>
</comment>
<keyword evidence="6" id="KW-1185">Reference proteome</keyword>
<reference evidence="5" key="1">
    <citation type="submission" date="2022-03" db="EMBL/GenBank/DDBJ databases">
        <authorList>
            <person name="Lindestad O."/>
        </authorList>
    </citation>
    <scope>NUCLEOTIDE SEQUENCE</scope>
</reference>
<dbReference type="Pfam" id="PF24571">
    <property type="entry name" value="HEAT_SCC3-SA"/>
    <property type="match status" value="1"/>
</dbReference>
<proteinExistence type="inferred from homology"/>
<organism evidence="5 6">
    <name type="scientific">Pararge aegeria aegeria</name>
    <dbReference type="NCBI Taxonomy" id="348720"/>
    <lineage>
        <taxon>Eukaryota</taxon>
        <taxon>Metazoa</taxon>
        <taxon>Ecdysozoa</taxon>
        <taxon>Arthropoda</taxon>
        <taxon>Hexapoda</taxon>
        <taxon>Insecta</taxon>
        <taxon>Pterygota</taxon>
        <taxon>Neoptera</taxon>
        <taxon>Endopterygota</taxon>
        <taxon>Lepidoptera</taxon>
        <taxon>Glossata</taxon>
        <taxon>Ditrysia</taxon>
        <taxon>Papilionoidea</taxon>
        <taxon>Nymphalidae</taxon>
        <taxon>Satyrinae</taxon>
        <taxon>Satyrini</taxon>
        <taxon>Parargina</taxon>
        <taxon>Pararge</taxon>
    </lineage>
</organism>
<dbReference type="InterPro" id="IPR039662">
    <property type="entry name" value="Cohesin_Scc3/SA"/>
</dbReference>
<dbReference type="GO" id="GO:0000785">
    <property type="term" value="C:chromatin"/>
    <property type="evidence" value="ECO:0007669"/>
    <property type="project" value="TreeGrafter"/>
</dbReference>
<feature type="domain" description="STAG" evidence="3">
    <location>
        <begin position="57"/>
        <end position="110"/>
    </location>
</feature>
<evidence type="ECO:0000313" key="5">
    <source>
        <dbReference type="EMBL" id="CAH2242574.1"/>
    </source>
</evidence>
<protein>
    <submittedName>
        <fullName evidence="5">Jg14634 protein</fullName>
    </submittedName>
</protein>
<evidence type="ECO:0000259" key="4">
    <source>
        <dbReference type="Pfam" id="PF24571"/>
    </source>
</evidence>
<dbReference type="GO" id="GO:0007062">
    <property type="term" value="P:sister chromatid cohesion"/>
    <property type="evidence" value="ECO:0007669"/>
    <property type="project" value="TreeGrafter"/>
</dbReference>
<feature type="domain" description="Cohesin subunit SCC3/SA HEAT-repeats" evidence="4">
    <location>
        <begin position="123"/>
        <end position="377"/>
    </location>
</feature>
<evidence type="ECO:0000259" key="3">
    <source>
        <dbReference type="Pfam" id="PF08514"/>
    </source>
</evidence>
<dbReference type="InterPro" id="IPR056396">
    <property type="entry name" value="HEAT_SCC3-SA"/>
</dbReference>
<feature type="region of interest" description="Disordered" evidence="2">
    <location>
        <begin position="178"/>
        <end position="201"/>
    </location>
</feature>
<accession>A0A8S4RZK1</accession>
<sequence length="506" mass="58011">MWIEEYKCNKESALVQLMQFFINSSGCRGKVTPDMAQMDHTLIIKKMTQEFDEESGEYPLIMSGQTWKKFRSNFCEFIQTLVKMCQYSIIYDQYLMDNIISLLTGLSDSQFFIESELHEHGAYLVDSLIESNPMMKDWECMTDLLLEEAGPDEEALDNRQESSLIELMVCCVRQSSTGEPPVGRGASRKHHQVLSKEQAKTVSDDRAKMTTHFMVTLPALLDKFGADPEKLTNLVAIPQYFDLELYTTQRQEGNLSLLLGKLREVVKVQTEAEVLETCGRTLELLCGEQHAVYTRCNVARATVTDMCVNRYKEAMDDYRSLVEGGETPDADEVFSVINSLRKVSIMYMCHNLNDTNIWDSLFEDLPKCVKQSETQMPAQHHVCLEASGARPHAPRLADGQDERRIEELHKRRNFLAAYCKLIVYNVAPIRRAADVFKHYIKCYNDYGDIIKATLSKAREINKLNCAITMQLAMQALFCDMLQKHPAPTRQLPDFLELKVRARFIFS</sequence>
<dbReference type="GO" id="GO:0008278">
    <property type="term" value="C:cohesin complex"/>
    <property type="evidence" value="ECO:0007669"/>
    <property type="project" value="TreeGrafter"/>
</dbReference>
<dbReference type="PANTHER" id="PTHR11199">
    <property type="entry name" value="STROMAL ANTIGEN"/>
    <property type="match status" value="1"/>
</dbReference>
<dbReference type="GO" id="GO:0003682">
    <property type="term" value="F:chromatin binding"/>
    <property type="evidence" value="ECO:0007669"/>
    <property type="project" value="TreeGrafter"/>
</dbReference>
<dbReference type="AlphaFoldDB" id="A0A8S4RZK1"/>
<dbReference type="Pfam" id="PF08514">
    <property type="entry name" value="STAG"/>
    <property type="match status" value="1"/>
</dbReference>
<dbReference type="Proteomes" id="UP000838756">
    <property type="component" value="Unassembled WGS sequence"/>
</dbReference>
<evidence type="ECO:0000313" key="6">
    <source>
        <dbReference type="Proteomes" id="UP000838756"/>
    </source>
</evidence>
<dbReference type="GO" id="GO:0005634">
    <property type="term" value="C:nucleus"/>
    <property type="evidence" value="ECO:0007669"/>
    <property type="project" value="TreeGrafter"/>
</dbReference>
<dbReference type="InterPro" id="IPR013721">
    <property type="entry name" value="STAG"/>
</dbReference>
<name>A0A8S4RZK1_9NEOP</name>